<evidence type="ECO:0000313" key="3">
    <source>
        <dbReference type="Proteomes" id="UP000002421"/>
    </source>
</evidence>
<dbReference type="KEGG" id="vg:6372366"/>
<gene>
    <name evidence="2" type="ORF">201phi2-1p361</name>
</gene>
<keyword evidence="1" id="KW-0472">Membrane</keyword>
<evidence type="ECO:0000256" key="1">
    <source>
        <dbReference type="SAM" id="Phobius"/>
    </source>
</evidence>
<feature type="transmembrane region" description="Helical" evidence="1">
    <location>
        <begin position="20"/>
        <end position="46"/>
    </location>
</feature>
<keyword evidence="1" id="KW-0812">Transmembrane</keyword>
<dbReference type="RefSeq" id="YP_001957082.1">
    <property type="nucleotide sequence ID" value="NC_010821.1"/>
</dbReference>
<dbReference type="EMBL" id="EU197055">
    <property type="protein sequence ID" value="ABY63186.1"/>
    <property type="molecule type" value="Genomic_DNA"/>
</dbReference>
<dbReference type="Proteomes" id="UP000002421">
    <property type="component" value="Segment"/>
</dbReference>
<sequence>MDPYPHGTAHLKGKDRWIAYWHITTFLAILMGAWLLHVLFFGWYYWLFKGKGYLIRASDIEEDLEVNNSKWWNKYDVAAAKKAAALNDPDSLVLFTWRVHPLFMATDMLYIQSKGYAARIWDEREKIYHFR</sequence>
<protein>
    <submittedName>
        <fullName evidence="2">Uncharacterized protein</fullName>
    </submittedName>
</protein>
<keyword evidence="1" id="KW-1133">Transmembrane helix</keyword>
<keyword evidence="3" id="KW-1185">Reference proteome</keyword>
<organismHost>
    <name type="scientific">Pseudomonas chlororaphis</name>
    <dbReference type="NCBI Taxonomy" id="587753"/>
</organismHost>
<organism evidence="2 3">
    <name type="scientific">Pseudomonas phage 201phi2-1</name>
    <name type="common">Pseudomonas chlororaphis phage 201phi2-1</name>
    <dbReference type="NCBI Taxonomy" id="198110"/>
    <lineage>
        <taxon>Viruses</taxon>
        <taxon>Duplodnaviria</taxon>
        <taxon>Heunggongvirae</taxon>
        <taxon>Uroviricota</taxon>
        <taxon>Caudoviricetes</taxon>
        <taxon>Chimalliviridae</taxon>
        <taxon>Serwervirus</taxon>
        <taxon>Serwervirus 201phi21</taxon>
    </lineage>
</organism>
<name>B3FJM1_BP201</name>
<accession>B3FJM1</accession>
<proteinExistence type="predicted"/>
<reference evidence="2 3" key="1">
    <citation type="journal article" date="2008" name="Virology">
        <title>Characterization of Pseudomonas chlororaphis myovirus 201varphi2-1 via genomic sequencing, mass spectrometry, and electron microscopy.</title>
        <authorList>
            <person name="Thomas J.A."/>
            <person name="Rolando M.R."/>
            <person name="Carroll C.A."/>
            <person name="Shen P.S."/>
            <person name="Belnap D.M."/>
            <person name="Weintraub S.T."/>
            <person name="Serwer P."/>
            <person name="Hardies S.C."/>
        </authorList>
    </citation>
    <scope>NUCLEOTIDE SEQUENCE</scope>
</reference>
<evidence type="ECO:0000313" key="2">
    <source>
        <dbReference type="EMBL" id="ABY63186.1"/>
    </source>
</evidence>